<gene>
    <name evidence="1" type="ORF">OAN307_c16680</name>
</gene>
<dbReference type="KEGG" id="oat:OAN307_c16680"/>
<dbReference type="EMBL" id="CP003740">
    <property type="protein sequence ID" value="AGI67336.1"/>
    <property type="molecule type" value="Genomic_DNA"/>
</dbReference>
<protein>
    <submittedName>
        <fullName evidence="1">Uncharacterized protein</fullName>
    </submittedName>
</protein>
<dbReference type="Proteomes" id="UP000005307">
    <property type="component" value="Chromosome"/>
</dbReference>
<accession>M9RAF3</accession>
<keyword evidence="2" id="KW-1185">Reference proteome</keyword>
<proteinExistence type="predicted"/>
<organism evidence="1 2">
    <name type="scientific">Octadecabacter antarcticus 307</name>
    <dbReference type="NCBI Taxonomy" id="391626"/>
    <lineage>
        <taxon>Bacteria</taxon>
        <taxon>Pseudomonadati</taxon>
        <taxon>Pseudomonadota</taxon>
        <taxon>Alphaproteobacteria</taxon>
        <taxon>Rhodobacterales</taxon>
        <taxon>Roseobacteraceae</taxon>
        <taxon>Octadecabacter</taxon>
    </lineage>
</organism>
<name>M9RAF3_9RHOB</name>
<reference evidence="1 2" key="1">
    <citation type="journal article" date="2013" name="PLoS ONE">
        <title>Poles Apart: Arctic and Antarctic Octadecabacter strains Share High Genome Plasticity and a New Type of Xanthorhodopsin.</title>
        <authorList>
            <person name="Vollmers J."/>
            <person name="Voget S."/>
            <person name="Dietrich S."/>
            <person name="Gollnow K."/>
            <person name="Smits M."/>
            <person name="Meyer K."/>
            <person name="Brinkhoff T."/>
            <person name="Simon M."/>
            <person name="Daniel R."/>
        </authorList>
    </citation>
    <scope>NUCLEOTIDE SEQUENCE [LARGE SCALE GENOMIC DNA]</scope>
    <source>
        <strain evidence="1 2">307</strain>
    </source>
</reference>
<evidence type="ECO:0000313" key="2">
    <source>
        <dbReference type="Proteomes" id="UP000005307"/>
    </source>
</evidence>
<dbReference type="HOGENOM" id="CLU_2826885_0_0_5"/>
<sequence length="66" mass="7491">MNRPKTPEKPFQKEMHSKAVDLAYNAKAKCTLKSTAKQRSLRCSLWRRQTQPSAMFAAPSIIIDAL</sequence>
<evidence type="ECO:0000313" key="1">
    <source>
        <dbReference type="EMBL" id="AGI67336.1"/>
    </source>
</evidence>
<dbReference type="AlphaFoldDB" id="M9RAF3"/>